<dbReference type="InterPro" id="IPR042188">
    <property type="entry name" value="MmgE/PrpD_sf_2"/>
</dbReference>
<name>A0A4R7W7M4_9PSEU</name>
<dbReference type="InterPro" id="IPR036148">
    <property type="entry name" value="MmgE/PrpD_sf"/>
</dbReference>
<dbReference type="SUPFAM" id="SSF103378">
    <property type="entry name" value="2-methylcitrate dehydratase PrpD"/>
    <property type="match status" value="1"/>
</dbReference>
<dbReference type="InterPro" id="IPR045337">
    <property type="entry name" value="MmgE_PrpD_C"/>
</dbReference>
<feature type="domain" description="MmgE/PrpD C-terminal" evidence="3">
    <location>
        <begin position="265"/>
        <end position="433"/>
    </location>
</feature>
<dbReference type="InterPro" id="IPR045336">
    <property type="entry name" value="MmgE_PrpD_N"/>
</dbReference>
<feature type="domain" description="MmgE/PrpD N-terminal" evidence="2">
    <location>
        <begin position="6"/>
        <end position="239"/>
    </location>
</feature>
<organism evidence="4 5">
    <name type="scientific">Actinophytocola oryzae</name>
    <dbReference type="NCBI Taxonomy" id="502181"/>
    <lineage>
        <taxon>Bacteria</taxon>
        <taxon>Bacillati</taxon>
        <taxon>Actinomycetota</taxon>
        <taxon>Actinomycetes</taxon>
        <taxon>Pseudonocardiales</taxon>
        <taxon>Pseudonocardiaceae</taxon>
    </lineage>
</organism>
<keyword evidence="5" id="KW-1185">Reference proteome</keyword>
<dbReference type="GO" id="GO:0016829">
    <property type="term" value="F:lyase activity"/>
    <property type="evidence" value="ECO:0007669"/>
    <property type="project" value="InterPro"/>
</dbReference>
<evidence type="ECO:0000259" key="2">
    <source>
        <dbReference type="Pfam" id="PF03972"/>
    </source>
</evidence>
<evidence type="ECO:0000256" key="1">
    <source>
        <dbReference type="ARBA" id="ARBA00006174"/>
    </source>
</evidence>
<dbReference type="RefSeq" id="WP_133900967.1">
    <property type="nucleotide sequence ID" value="NZ_SOCP01000001.1"/>
</dbReference>
<dbReference type="InterPro" id="IPR005656">
    <property type="entry name" value="MmgE_PrpD"/>
</dbReference>
<evidence type="ECO:0000259" key="3">
    <source>
        <dbReference type="Pfam" id="PF19305"/>
    </source>
</evidence>
<dbReference type="Pfam" id="PF19305">
    <property type="entry name" value="MmgE_PrpD_C"/>
    <property type="match status" value="1"/>
</dbReference>
<dbReference type="PANTHER" id="PTHR16943">
    <property type="entry name" value="2-METHYLCITRATE DEHYDRATASE-RELATED"/>
    <property type="match status" value="1"/>
</dbReference>
<dbReference type="PANTHER" id="PTHR16943:SF8">
    <property type="entry name" value="2-METHYLCITRATE DEHYDRATASE"/>
    <property type="match status" value="1"/>
</dbReference>
<dbReference type="Gene3D" id="3.30.1330.120">
    <property type="entry name" value="2-methylcitrate dehydratase PrpD"/>
    <property type="match status" value="1"/>
</dbReference>
<dbReference type="EMBL" id="SOCP01000001">
    <property type="protein sequence ID" value="TDV57737.1"/>
    <property type="molecule type" value="Genomic_DNA"/>
</dbReference>
<dbReference type="AlphaFoldDB" id="A0A4R7W7M4"/>
<accession>A0A4R7W7M4</accession>
<gene>
    <name evidence="4" type="ORF">CLV71_101610</name>
</gene>
<dbReference type="Gene3D" id="1.10.4100.10">
    <property type="entry name" value="2-methylcitrate dehydratase PrpD"/>
    <property type="match status" value="1"/>
</dbReference>
<evidence type="ECO:0000313" key="4">
    <source>
        <dbReference type="EMBL" id="TDV57737.1"/>
    </source>
</evidence>
<protein>
    <submittedName>
        <fullName evidence="4">2-methylcitrate dehydratase PrpD</fullName>
    </submittedName>
</protein>
<comment type="caution">
    <text evidence="4">The sequence shown here is derived from an EMBL/GenBank/DDBJ whole genome shotgun (WGS) entry which is preliminary data.</text>
</comment>
<reference evidence="4 5" key="1">
    <citation type="submission" date="2019-03" db="EMBL/GenBank/DDBJ databases">
        <title>Genomic Encyclopedia of Archaeal and Bacterial Type Strains, Phase II (KMG-II): from individual species to whole genera.</title>
        <authorList>
            <person name="Goeker M."/>
        </authorList>
    </citation>
    <scope>NUCLEOTIDE SEQUENCE [LARGE SCALE GENOMIC DNA]</scope>
    <source>
        <strain evidence="4 5">DSM 45499</strain>
    </source>
</reference>
<dbReference type="OrthoDB" id="9797528at2"/>
<sequence length="446" mass="46209">MTPTGRLAGFVAETSPGELPAEVVAAAKVAILDGLANIVAGAGQPVAQRVACWATAQGGTTESTVVGGRQLPSALAAFVNGVAGHCLDYEVQGYPSAHGTSSILPAALALAERTGASGAALVTAYAVGWDVQQRLRTAGERTASRSFHPPGVVGPLGAVAAAASVLGLDAVAAATAFGLAASRAGGLFANNGTMAKALHPGGAARAGVECADLAALGVTSNTEILDAHRGFADALFAGEADWDAVTDGIGKRFHLVDPGFSIKPYPAEIYMQWPIDAAATLRARHRLSAEDIAAVVVEPPLYRADLSRPAPATGLDGKFSYEYCVTAALVQDRVGIGTFADAVRFSPAVEQTLPKVVLRENPDIPKDKLDTWARVTVHTHDGRELRETCHSFPGSVARPMDRDARILKVADCLASVGAEDRVTRLVDVVERLEEVEDLTELTALLG</sequence>
<dbReference type="Pfam" id="PF03972">
    <property type="entry name" value="MmgE_PrpD_N"/>
    <property type="match status" value="1"/>
</dbReference>
<evidence type="ECO:0000313" key="5">
    <source>
        <dbReference type="Proteomes" id="UP000294927"/>
    </source>
</evidence>
<comment type="similarity">
    <text evidence="1">Belongs to the PrpD family.</text>
</comment>
<dbReference type="Proteomes" id="UP000294927">
    <property type="component" value="Unassembled WGS sequence"/>
</dbReference>
<proteinExistence type="inferred from homology"/>
<dbReference type="InterPro" id="IPR042183">
    <property type="entry name" value="MmgE/PrpD_sf_1"/>
</dbReference>